<dbReference type="GO" id="GO:0005730">
    <property type="term" value="C:nucleolus"/>
    <property type="evidence" value="ECO:0007669"/>
    <property type="project" value="UniProtKB-SubCell"/>
</dbReference>
<name>A0ABD6EQB5_9BILA</name>
<keyword evidence="9" id="KW-1185">Reference proteome</keyword>
<evidence type="ECO:0008006" key="10">
    <source>
        <dbReference type="Google" id="ProtNLM"/>
    </source>
</evidence>
<evidence type="ECO:0000256" key="6">
    <source>
        <dbReference type="ARBA" id="ARBA00024695"/>
    </source>
</evidence>
<evidence type="ECO:0000256" key="7">
    <source>
        <dbReference type="SAM" id="MobiDB-lite"/>
    </source>
</evidence>
<gene>
    <name evidence="8" type="ORF">AB6A40_005907</name>
</gene>
<evidence type="ECO:0000313" key="9">
    <source>
        <dbReference type="Proteomes" id="UP001608902"/>
    </source>
</evidence>
<comment type="caution">
    <text evidence="8">The sequence shown here is derived from an EMBL/GenBank/DDBJ whole genome shotgun (WGS) entry which is preliminary data.</text>
</comment>
<evidence type="ECO:0000313" key="8">
    <source>
        <dbReference type="EMBL" id="MFH4979198.1"/>
    </source>
</evidence>
<dbReference type="GO" id="GO:0006364">
    <property type="term" value="P:rRNA processing"/>
    <property type="evidence" value="ECO:0007669"/>
    <property type="project" value="UniProtKB-KW"/>
</dbReference>
<dbReference type="AlphaFoldDB" id="A0ABD6EQB5"/>
<accession>A0ABD6EQB5</accession>
<protein>
    <recommendedName>
        <fullName evidence="10">Nucleolar protein 14</fullName>
    </recommendedName>
</protein>
<sequence length="249" mass="28216">MGVFRTATRSKGNSSGRKSKKKSKINPFELKFNRKKRSTLKKSVAPTVQVGTPSLSRKKALKSRADSLAIEYDRLGKANKIIDRRKGEKDPRLNEEERSAQRFAAERMRKTNKFQLADEDDALLTHKGSTLTTIQKYDRTLDVDEDEENEGEIGADVVSVAHFGGGSAIEADEKNRENDDRKQTRKEALAELIAKTKKQRYDKQAAREEQVNETERLDEEWKILMQGSNANGLASAFLRKDETKLDDTP</sequence>
<dbReference type="PANTHER" id="PTHR23183">
    <property type="entry name" value="NOP14"/>
    <property type="match status" value="1"/>
</dbReference>
<evidence type="ECO:0000256" key="1">
    <source>
        <dbReference type="ARBA" id="ARBA00004604"/>
    </source>
</evidence>
<feature type="compositionally biased region" description="Basic and acidic residues" evidence="7">
    <location>
        <begin position="199"/>
        <end position="217"/>
    </location>
</feature>
<keyword evidence="4" id="KW-0698">rRNA processing</keyword>
<feature type="region of interest" description="Disordered" evidence="7">
    <location>
        <begin position="1"/>
        <end position="58"/>
    </location>
</feature>
<keyword evidence="5" id="KW-0539">Nucleus</keyword>
<dbReference type="EMBL" id="JBGFUD010003947">
    <property type="protein sequence ID" value="MFH4979198.1"/>
    <property type="molecule type" value="Genomic_DNA"/>
</dbReference>
<dbReference type="InterPro" id="IPR007276">
    <property type="entry name" value="Nop14"/>
</dbReference>
<dbReference type="Pfam" id="PF04147">
    <property type="entry name" value="Nop14"/>
    <property type="match status" value="1"/>
</dbReference>
<reference evidence="8 9" key="1">
    <citation type="submission" date="2024-08" db="EMBL/GenBank/DDBJ databases">
        <title>Gnathostoma spinigerum genome.</title>
        <authorList>
            <person name="Gonzalez-Bertolin B."/>
            <person name="Monzon S."/>
            <person name="Zaballos A."/>
            <person name="Jimenez P."/>
            <person name="Dekumyoy P."/>
            <person name="Varona S."/>
            <person name="Cuesta I."/>
            <person name="Sumanam S."/>
            <person name="Adisakwattana P."/>
            <person name="Gasser R.B."/>
            <person name="Hernandez-Gonzalez A."/>
            <person name="Young N.D."/>
            <person name="Perteguer M.J."/>
        </authorList>
    </citation>
    <scope>NUCLEOTIDE SEQUENCE [LARGE SCALE GENOMIC DNA]</scope>
    <source>
        <strain evidence="8">AL3</strain>
        <tissue evidence="8">Liver</tissue>
    </source>
</reference>
<feature type="non-terminal residue" evidence="8">
    <location>
        <position position="249"/>
    </location>
</feature>
<evidence type="ECO:0000256" key="5">
    <source>
        <dbReference type="ARBA" id="ARBA00023242"/>
    </source>
</evidence>
<feature type="region of interest" description="Disordered" evidence="7">
    <location>
        <begin position="198"/>
        <end position="217"/>
    </location>
</feature>
<organism evidence="8 9">
    <name type="scientific">Gnathostoma spinigerum</name>
    <dbReference type="NCBI Taxonomy" id="75299"/>
    <lineage>
        <taxon>Eukaryota</taxon>
        <taxon>Metazoa</taxon>
        <taxon>Ecdysozoa</taxon>
        <taxon>Nematoda</taxon>
        <taxon>Chromadorea</taxon>
        <taxon>Rhabditida</taxon>
        <taxon>Spirurina</taxon>
        <taxon>Gnathostomatomorpha</taxon>
        <taxon>Gnathostomatoidea</taxon>
        <taxon>Gnathostomatidae</taxon>
        <taxon>Gnathostoma</taxon>
    </lineage>
</organism>
<keyword evidence="3" id="KW-0690">Ribosome biogenesis</keyword>
<evidence type="ECO:0000256" key="2">
    <source>
        <dbReference type="ARBA" id="ARBA00007466"/>
    </source>
</evidence>
<comment type="similarity">
    <text evidence="2">Belongs to the NOP14 family.</text>
</comment>
<dbReference type="Proteomes" id="UP001608902">
    <property type="component" value="Unassembled WGS sequence"/>
</dbReference>
<evidence type="ECO:0000256" key="3">
    <source>
        <dbReference type="ARBA" id="ARBA00022517"/>
    </source>
</evidence>
<comment type="subcellular location">
    <subcellularLocation>
        <location evidence="1">Nucleus</location>
        <location evidence="1">Nucleolus</location>
    </subcellularLocation>
</comment>
<feature type="region of interest" description="Disordered" evidence="7">
    <location>
        <begin position="166"/>
        <end position="186"/>
    </location>
</feature>
<feature type="compositionally biased region" description="Basic and acidic residues" evidence="7">
    <location>
        <begin position="171"/>
        <end position="186"/>
    </location>
</feature>
<evidence type="ECO:0000256" key="4">
    <source>
        <dbReference type="ARBA" id="ARBA00022552"/>
    </source>
</evidence>
<proteinExistence type="inferred from homology"/>
<comment type="function">
    <text evidence="6">Involved in nucleolar processing of pre-18S ribosomal RNA. Has a role in the nuclear export of 40S pre-ribosomal subunit to the cytoplasm.</text>
</comment>
<dbReference type="PANTHER" id="PTHR23183:SF0">
    <property type="entry name" value="NUCLEOLAR PROTEIN 14"/>
    <property type="match status" value="1"/>
</dbReference>